<dbReference type="Gene3D" id="1.25.40.10">
    <property type="entry name" value="Tetratricopeptide repeat domain"/>
    <property type="match status" value="1"/>
</dbReference>
<dbReference type="EMBL" id="FPAS01000001">
    <property type="protein sequence ID" value="SFT39865.1"/>
    <property type="molecule type" value="Genomic_DNA"/>
</dbReference>
<dbReference type="Pfam" id="PF13098">
    <property type="entry name" value="Thioredoxin_2"/>
    <property type="match status" value="1"/>
</dbReference>
<keyword evidence="4" id="KW-1185">Reference proteome</keyword>
<protein>
    <submittedName>
        <fullName evidence="3">Thioredoxin-related protein</fullName>
    </submittedName>
</protein>
<organism evidence="3 4">
    <name type="scientific">Lishizhenia tianjinensis</name>
    <dbReference type="NCBI Taxonomy" id="477690"/>
    <lineage>
        <taxon>Bacteria</taxon>
        <taxon>Pseudomonadati</taxon>
        <taxon>Bacteroidota</taxon>
        <taxon>Flavobacteriia</taxon>
        <taxon>Flavobacteriales</taxon>
        <taxon>Crocinitomicaceae</taxon>
        <taxon>Lishizhenia</taxon>
    </lineage>
</organism>
<dbReference type="InterPro" id="IPR036249">
    <property type="entry name" value="Thioredoxin-like_sf"/>
</dbReference>
<dbReference type="OrthoDB" id="120730at2"/>
<gene>
    <name evidence="3" type="ORF">SAMN05216474_0340</name>
</gene>
<reference evidence="3 4" key="1">
    <citation type="submission" date="2016-10" db="EMBL/GenBank/DDBJ databases">
        <authorList>
            <person name="de Groot N.N."/>
        </authorList>
    </citation>
    <scope>NUCLEOTIDE SEQUENCE [LARGE SCALE GENOMIC DNA]</scope>
    <source>
        <strain evidence="3 4">CGMCC 1.7005</strain>
    </source>
</reference>
<evidence type="ECO:0000259" key="2">
    <source>
        <dbReference type="PROSITE" id="PS51352"/>
    </source>
</evidence>
<dbReference type="SUPFAM" id="SSF48452">
    <property type="entry name" value="TPR-like"/>
    <property type="match status" value="1"/>
</dbReference>
<dbReference type="InterPro" id="IPR011990">
    <property type="entry name" value="TPR-like_helical_dom_sf"/>
</dbReference>
<feature type="chain" id="PRO_5014699305" evidence="1">
    <location>
        <begin position="20"/>
        <end position="416"/>
    </location>
</feature>
<dbReference type="SUPFAM" id="SSF52833">
    <property type="entry name" value="Thioredoxin-like"/>
    <property type="match status" value="1"/>
</dbReference>
<dbReference type="Gene3D" id="3.40.30.10">
    <property type="entry name" value="Glutaredoxin"/>
    <property type="match status" value="1"/>
</dbReference>
<evidence type="ECO:0000313" key="4">
    <source>
        <dbReference type="Proteomes" id="UP000236454"/>
    </source>
</evidence>
<feature type="signal peptide" evidence="1">
    <location>
        <begin position="1"/>
        <end position="19"/>
    </location>
</feature>
<dbReference type="InterPro" id="IPR012336">
    <property type="entry name" value="Thioredoxin-like_fold"/>
</dbReference>
<feature type="domain" description="Thioredoxin" evidence="2">
    <location>
        <begin position="13"/>
        <end position="137"/>
    </location>
</feature>
<dbReference type="Proteomes" id="UP000236454">
    <property type="component" value="Unassembled WGS sequence"/>
</dbReference>
<keyword evidence="1" id="KW-0732">Signal</keyword>
<dbReference type="AlphaFoldDB" id="A0A1I6XN99"/>
<sequence length="416" mass="48695">MKLITTLLCLFTLINSSKASDSTIIFRDIPYSSVFEVAKQENKPVLLYFHFNGCGGCINMEKNVFVDSAVANFYNKNFICFEVNTREGEGIETNKIYGIQMHPTFLFLDKTGEDVHKIVGSFSPVQFIQEAKNALEQKNTLNSYIEQYQQGNRDPKFLLDYCYRLQDAYEIDSLHIVEYINTQSKADLAQEHNIKFIYEFAIYHYDIFMPYDSEAFQFMLQNQDLFAKYFDPEQVETRIVWILSSAIYEAIENQDEKRFNMLMEKRSPYDTGKTYLFKEMDGRTTGIMTSKSLALTSLMLYYKKAGDTVKYQETLERYISKIWDDAEALNQIAWNYYEQYNDAQQISLAITWVKRSIALDSNYANHDTYAALLYKLKDYKSSLEQAEIAIDIAKEKGLNYQETTNLIRKIQQEFEK</sequence>
<dbReference type="PROSITE" id="PS51352">
    <property type="entry name" value="THIOREDOXIN_2"/>
    <property type="match status" value="1"/>
</dbReference>
<proteinExistence type="predicted"/>
<dbReference type="InterPro" id="IPR013766">
    <property type="entry name" value="Thioredoxin_domain"/>
</dbReference>
<accession>A0A1I6XN99</accession>
<dbReference type="RefSeq" id="WP_090245639.1">
    <property type="nucleotide sequence ID" value="NZ_FPAS01000001.1"/>
</dbReference>
<evidence type="ECO:0000313" key="3">
    <source>
        <dbReference type="EMBL" id="SFT39865.1"/>
    </source>
</evidence>
<dbReference type="GO" id="GO:0006950">
    <property type="term" value="P:response to stress"/>
    <property type="evidence" value="ECO:0007669"/>
    <property type="project" value="UniProtKB-ARBA"/>
</dbReference>
<dbReference type="STRING" id="477690.SAMN05216474_0340"/>
<name>A0A1I6XN99_9FLAO</name>
<evidence type="ECO:0000256" key="1">
    <source>
        <dbReference type="SAM" id="SignalP"/>
    </source>
</evidence>